<name>A0A6B3LYG0_9BACT</name>
<dbReference type="InterPro" id="IPR011659">
    <property type="entry name" value="WD40"/>
</dbReference>
<evidence type="ECO:0000259" key="3">
    <source>
        <dbReference type="Pfam" id="PF00930"/>
    </source>
</evidence>
<dbReference type="PROSITE" id="PS51257">
    <property type="entry name" value="PROKAR_LIPOPROTEIN"/>
    <property type="match status" value="1"/>
</dbReference>
<dbReference type="PANTHER" id="PTHR36842">
    <property type="entry name" value="PROTEIN TOLB HOMOLOG"/>
    <property type="match status" value="1"/>
</dbReference>
<dbReference type="RefSeq" id="WP_163915369.1">
    <property type="nucleotide sequence ID" value="NZ_JAAGWD010000005.1"/>
</dbReference>
<reference evidence="4 5" key="1">
    <citation type="submission" date="2020-02" db="EMBL/GenBank/DDBJ databases">
        <authorList>
            <person name="Kim M.K."/>
        </authorList>
    </citation>
    <scope>NUCLEOTIDE SEQUENCE [LARGE SCALE GENOMIC DNA]</scope>
    <source>
        <strain evidence="4 5">BT327</strain>
    </source>
</reference>
<evidence type="ECO:0000313" key="5">
    <source>
        <dbReference type="Proteomes" id="UP000474777"/>
    </source>
</evidence>
<dbReference type="EMBL" id="JAAGWD010000005">
    <property type="protein sequence ID" value="NEM98474.1"/>
    <property type="molecule type" value="Genomic_DNA"/>
</dbReference>
<comment type="similarity">
    <text evidence="1">Belongs to the TolB family.</text>
</comment>
<keyword evidence="5" id="KW-1185">Reference proteome</keyword>
<organism evidence="4 5">
    <name type="scientific">Pontibacter burrus</name>
    <dbReference type="NCBI Taxonomy" id="2704466"/>
    <lineage>
        <taxon>Bacteria</taxon>
        <taxon>Pseudomonadati</taxon>
        <taxon>Bacteroidota</taxon>
        <taxon>Cytophagia</taxon>
        <taxon>Cytophagales</taxon>
        <taxon>Hymenobacteraceae</taxon>
        <taxon>Pontibacter</taxon>
    </lineage>
</organism>
<feature type="signal peptide" evidence="2">
    <location>
        <begin position="1"/>
        <end position="22"/>
    </location>
</feature>
<dbReference type="Pfam" id="PF07676">
    <property type="entry name" value="PD40"/>
    <property type="match status" value="1"/>
</dbReference>
<dbReference type="InterPro" id="IPR011042">
    <property type="entry name" value="6-blade_b-propeller_TolB-like"/>
</dbReference>
<evidence type="ECO:0000256" key="1">
    <source>
        <dbReference type="ARBA" id="ARBA00009820"/>
    </source>
</evidence>
<dbReference type="PANTHER" id="PTHR36842:SF1">
    <property type="entry name" value="PROTEIN TOLB"/>
    <property type="match status" value="1"/>
</dbReference>
<comment type="caution">
    <text evidence="4">The sequence shown here is derived from an EMBL/GenBank/DDBJ whole genome shotgun (WGS) entry which is preliminary data.</text>
</comment>
<feature type="chain" id="PRO_5025384564" description="Dipeptidylpeptidase IV N-terminal domain-containing protein" evidence="2">
    <location>
        <begin position="23"/>
        <end position="323"/>
    </location>
</feature>
<gene>
    <name evidence="4" type="ORF">GXP69_12285</name>
</gene>
<sequence>MRCNFYTLFTMLIISGTFLFTSCDSEDTEVDPVTETNNWSGKLTHDWSSSVREYNFATKANPELFEGRMPNRMPNGSTLHISGVFERLEITNASGSQKTVVYDTKETTAVYSPQLSPDGTKIAFTHNKIFEPSKYPVKRGTVIIDLAGNYVAGIPDMYSAVWLPDGRLVVAGDHSSDGYVPSRPSAKAGLYIATLNGTTATLTNINPQLANPTPLLPSVSPDGKRVAFMLNKHIWTMNIDGSNLKQLTASDNDNEESFSTWSPDGKYIAVWTFKTFEFTYYTAIAIVPSNPAQPIALTNKADIWPRDKEGDRLSGGRGNMTWQ</sequence>
<proteinExistence type="inferred from homology"/>
<evidence type="ECO:0000313" key="4">
    <source>
        <dbReference type="EMBL" id="NEM98474.1"/>
    </source>
</evidence>
<feature type="domain" description="Dipeptidylpeptidase IV N-terminal" evidence="3">
    <location>
        <begin position="183"/>
        <end position="275"/>
    </location>
</feature>
<protein>
    <recommendedName>
        <fullName evidence="3">Dipeptidylpeptidase IV N-terminal domain-containing protein</fullName>
    </recommendedName>
</protein>
<keyword evidence="2" id="KW-0732">Signal</keyword>
<dbReference type="Proteomes" id="UP000474777">
    <property type="component" value="Unassembled WGS sequence"/>
</dbReference>
<dbReference type="InterPro" id="IPR002469">
    <property type="entry name" value="Peptidase_S9B_N"/>
</dbReference>
<evidence type="ECO:0000256" key="2">
    <source>
        <dbReference type="SAM" id="SignalP"/>
    </source>
</evidence>
<dbReference type="SUPFAM" id="SSF69304">
    <property type="entry name" value="Tricorn protease N-terminal domain"/>
    <property type="match status" value="1"/>
</dbReference>
<dbReference type="Pfam" id="PF00930">
    <property type="entry name" value="DPPIV_N"/>
    <property type="match status" value="1"/>
</dbReference>
<dbReference type="AlphaFoldDB" id="A0A6B3LYG0"/>
<dbReference type="GO" id="GO:0006508">
    <property type="term" value="P:proteolysis"/>
    <property type="evidence" value="ECO:0007669"/>
    <property type="project" value="InterPro"/>
</dbReference>
<accession>A0A6B3LYG0</accession>
<dbReference type="Gene3D" id="2.120.10.30">
    <property type="entry name" value="TolB, C-terminal domain"/>
    <property type="match status" value="1"/>
</dbReference>